<feature type="compositionally biased region" description="Basic residues" evidence="1">
    <location>
        <begin position="246"/>
        <end position="276"/>
    </location>
</feature>
<dbReference type="PANTHER" id="PTHR47639:SF1">
    <property type="entry name" value="BTB_POZ DOMAIN-CONTAINING PROTEIN 18"/>
    <property type="match status" value="1"/>
</dbReference>
<dbReference type="AlphaFoldDB" id="Q4S3L6"/>
<feature type="compositionally biased region" description="Low complexity" evidence="1">
    <location>
        <begin position="207"/>
        <end position="217"/>
    </location>
</feature>
<feature type="compositionally biased region" description="Basic residues" evidence="1">
    <location>
        <begin position="326"/>
        <end position="342"/>
    </location>
</feature>
<accession>Q4S3L6</accession>
<dbReference type="KEGG" id="tng:GSTEN00024597G001"/>
<feature type="region of interest" description="Disordered" evidence="1">
    <location>
        <begin position="309"/>
        <end position="367"/>
    </location>
</feature>
<feature type="compositionally biased region" description="Acidic residues" evidence="1">
    <location>
        <begin position="798"/>
        <end position="813"/>
    </location>
</feature>
<protein>
    <submittedName>
        <fullName evidence="3">Chromosome 1 SCAF14749, whole genome shotgun sequence</fullName>
    </submittedName>
</protein>
<dbReference type="OrthoDB" id="8963596at2759"/>
<name>Q4S3L6_TETNG</name>
<dbReference type="InterPro" id="IPR000210">
    <property type="entry name" value="BTB/POZ_dom"/>
</dbReference>
<feature type="region of interest" description="Disordered" evidence="1">
    <location>
        <begin position="498"/>
        <end position="583"/>
    </location>
</feature>
<feature type="region of interest" description="Disordered" evidence="1">
    <location>
        <begin position="618"/>
        <end position="813"/>
    </location>
</feature>
<feature type="compositionally biased region" description="Basic and acidic residues" evidence="1">
    <location>
        <begin position="572"/>
        <end position="583"/>
    </location>
</feature>
<reference evidence="3" key="2">
    <citation type="submission" date="2004-02" db="EMBL/GenBank/DDBJ databases">
        <authorList>
            <consortium name="Genoscope"/>
            <consortium name="Whitehead Institute Centre for Genome Research"/>
        </authorList>
    </citation>
    <scope>NUCLEOTIDE SEQUENCE</scope>
</reference>
<proteinExistence type="predicted"/>
<sequence length="813" mass="88354">MWRYQKPGFQALLLAELQRQQQCRHFCDTMLKTEDISVPAHSCVLSAISPHIASALSSTPSPPPGQSRLLEFQALGACTLLRVVRLMYSGEMAGEGEKEKQEAVSAAAQLGIHGLVEVTTPNEPTFETIDMTCLQNLRQTVITDSSVIASQIPVIPLSLLSCENQVPQASLASLQESAVSSVVLDLPPSFSTLFSRETASIVHPQSRRSSSQAGAGSEWDDSSFEQFKGNISAYISEFLNPEKQERRSRRGRPRGRRQAATRRGQRTARRGQRTARRAAGSARGGFTETVDVQEVGLSAAQQLFLQRWSTRSSRTGQGGGAAGRKLCLKTREKVHKRRRRGPEKRSLGSLNKDDPPLNEGGRAGAEGCSSCQVEAKPADSFLSPPSRLDRLCTAPASTASLHPSPWSSTGSCVSPAPFVLHGAAVPPPPQDEQAEQISRLLEEVMMGLDIFPTSTDGRQHGQAPAKEGGRPGAAPGEGEFREMLENFLSTFEQEIHGGGAAEEEPAGRGLARSAAGGSQPPARTKTLVRVRPQRATDCSACHAKLGSDTKKRVPKKPRKRRGRKEGAPPPQKQKDLVPPDIRKLQKLENQQLRQMPVVMLGRRGPLPERMILQGHGLQNLANTKESTLVLEGPLKPQRRLRGPSKGPQNGNVLDSPGHVRPAEQRRLQEIGDTREEETGARPQEQAARRANRRKAEAEERRSQDASGSKRCCLEPPRRASTPPPERPREAEQVSDTESLSPGGAGGPAERREPDTEDEEIIVVDGDEEDGDTDALGGSGLVTQGVSTPRSEALNSRNEEEEEEEEEEEIDVVC</sequence>
<dbReference type="Gene3D" id="3.30.710.10">
    <property type="entry name" value="Potassium Channel Kv1.1, Chain A"/>
    <property type="match status" value="1"/>
</dbReference>
<feature type="compositionally biased region" description="Polar residues" evidence="1">
    <location>
        <begin position="780"/>
        <end position="795"/>
    </location>
</feature>
<feature type="region of interest" description="Disordered" evidence="1">
    <location>
        <begin position="201"/>
        <end position="221"/>
    </location>
</feature>
<dbReference type="SUPFAM" id="SSF54695">
    <property type="entry name" value="POZ domain"/>
    <property type="match status" value="1"/>
</dbReference>
<feature type="compositionally biased region" description="Low complexity" evidence="1">
    <location>
        <begin position="507"/>
        <end position="518"/>
    </location>
</feature>
<evidence type="ECO:0000256" key="1">
    <source>
        <dbReference type="SAM" id="MobiDB-lite"/>
    </source>
</evidence>
<feature type="region of interest" description="Disordered" evidence="1">
    <location>
        <begin position="452"/>
        <end position="477"/>
    </location>
</feature>
<evidence type="ECO:0000259" key="2">
    <source>
        <dbReference type="PROSITE" id="PS50097"/>
    </source>
</evidence>
<feature type="domain" description="BTB" evidence="2">
    <location>
        <begin position="27"/>
        <end position="96"/>
    </location>
</feature>
<dbReference type="InterPro" id="IPR042915">
    <property type="entry name" value="BTBD18"/>
</dbReference>
<feature type="compositionally biased region" description="Basic and acidic residues" evidence="1">
    <location>
        <begin position="343"/>
        <end position="355"/>
    </location>
</feature>
<feature type="compositionally biased region" description="Acidic residues" evidence="1">
    <location>
        <begin position="754"/>
        <end position="772"/>
    </location>
</feature>
<evidence type="ECO:0000313" key="3">
    <source>
        <dbReference type="EMBL" id="CAG04766.1"/>
    </source>
</evidence>
<dbReference type="PROSITE" id="PS50097">
    <property type="entry name" value="BTB"/>
    <property type="match status" value="1"/>
</dbReference>
<gene>
    <name evidence="3" type="ORF">GSTENG00024597001</name>
</gene>
<feature type="compositionally biased region" description="Basic and acidic residues" evidence="1">
    <location>
        <begin position="693"/>
        <end position="703"/>
    </location>
</feature>
<feature type="region of interest" description="Disordered" evidence="1">
    <location>
        <begin position="238"/>
        <end position="285"/>
    </location>
</feature>
<dbReference type="InterPro" id="IPR011333">
    <property type="entry name" value="SKP1/BTB/POZ_sf"/>
</dbReference>
<organism evidence="3">
    <name type="scientific">Tetraodon nigroviridis</name>
    <name type="common">Spotted green pufferfish</name>
    <name type="synonym">Chelonodon nigroviridis</name>
    <dbReference type="NCBI Taxonomy" id="99883"/>
    <lineage>
        <taxon>Eukaryota</taxon>
        <taxon>Metazoa</taxon>
        <taxon>Chordata</taxon>
        <taxon>Craniata</taxon>
        <taxon>Vertebrata</taxon>
        <taxon>Euteleostomi</taxon>
        <taxon>Actinopterygii</taxon>
        <taxon>Neopterygii</taxon>
        <taxon>Teleostei</taxon>
        <taxon>Neoteleostei</taxon>
        <taxon>Acanthomorphata</taxon>
        <taxon>Eupercaria</taxon>
        <taxon>Tetraodontiformes</taxon>
        <taxon>Tetradontoidea</taxon>
        <taxon>Tetraodontidae</taxon>
        <taxon>Tetraodon</taxon>
    </lineage>
</organism>
<feature type="compositionally biased region" description="Basic residues" evidence="1">
    <location>
        <begin position="552"/>
        <end position="563"/>
    </location>
</feature>
<dbReference type="EMBL" id="CAAE01014749">
    <property type="protein sequence ID" value="CAG04766.1"/>
    <property type="molecule type" value="Genomic_DNA"/>
</dbReference>
<reference evidence="3" key="1">
    <citation type="journal article" date="2004" name="Nature">
        <title>Genome duplication in the teleost fish Tetraodon nigroviridis reveals the early vertebrate proto-karyotype.</title>
        <authorList>
            <person name="Jaillon O."/>
            <person name="Aury J.-M."/>
            <person name="Brunet F."/>
            <person name="Petit J.-L."/>
            <person name="Stange-Thomann N."/>
            <person name="Mauceli E."/>
            <person name="Bouneau L."/>
            <person name="Fischer C."/>
            <person name="Ozouf-Costaz C."/>
            <person name="Bernot A."/>
            <person name="Nicaud S."/>
            <person name="Jaffe D."/>
            <person name="Fisher S."/>
            <person name="Lutfalla G."/>
            <person name="Dossat C."/>
            <person name="Segurens B."/>
            <person name="Dasilva C."/>
            <person name="Salanoubat M."/>
            <person name="Levy M."/>
            <person name="Boudet N."/>
            <person name="Castellano S."/>
            <person name="Anthouard V."/>
            <person name="Jubin C."/>
            <person name="Castelli V."/>
            <person name="Katinka M."/>
            <person name="Vacherie B."/>
            <person name="Biemont C."/>
            <person name="Skalli Z."/>
            <person name="Cattolico L."/>
            <person name="Poulain J."/>
            <person name="De Berardinis V."/>
            <person name="Cruaud C."/>
            <person name="Duprat S."/>
            <person name="Brottier P."/>
            <person name="Coutanceau J.-P."/>
            <person name="Gouzy J."/>
            <person name="Parra G."/>
            <person name="Lardier G."/>
            <person name="Chapple C."/>
            <person name="McKernan K.J."/>
            <person name="McEwan P."/>
            <person name="Bosak S."/>
            <person name="Kellis M."/>
            <person name="Volff J.-N."/>
            <person name="Guigo R."/>
            <person name="Zody M.C."/>
            <person name="Mesirov J."/>
            <person name="Lindblad-Toh K."/>
            <person name="Birren B."/>
            <person name="Nusbaum C."/>
            <person name="Kahn D."/>
            <person name="Robinson-Rechavi M."/>
            <person name="Laudet V."/>
            <person name="Schachter V."/>
            <person name="Quetier F."/>
            <person name="Saurin W."/>
            <person name="Scarpelli C."/>
            <person name="Wincker P."/>
            <person name="Lander E.S."/>
            <person name="Weissenbach J."/>
            <person name="Roest Crollius H."/>
        </authorList>
    </citation>
    <scope>NUCLEOTIDE SEQUENCE [LARGE SCALE GENOMIC DNA]</scope>
</reference>
<dbReference type="Pfam" id="PF00651">
    <property type="entry name" value="BTB"/>
    <property type="match status" value="1"/>
</dbReference>
<feature type="compositionally biased region" description="Basic and acidic residues" evidence="1">
    <location>
        <begin position="660"/>
        <end position="679"/>
    </location>
</feature>
<dbReference type="GO" id="GO:0032968">
    <property type="term" value="P:positive regulation of transcription elongation by RNA polymerase II"/>
    <property type="evidence" value="ECO:0007669"/>
    <property type="project" value="InterPro"/>
</dbReference>
<dbReference type="PANTHER" id="PTHR47639">
    <property type="entry name" value="BTB/POZ DOMAIN-CONTAINING PROTEIN 18"/>
    <property type="match status" value="1"/>
</dbReference>